<name>A0ABR0PC13_GOSAR</name>
<sequence length="76" mass="8669">MIVLSCEKLKIVLDNKCPPTSQAEARKHWEESDEIARCYILAIVTNFLYKQLKSCKIAKVVLDKLEDTFEGQVALV</sequence>
<keyword evidence="2" id="KW-1185">Reference proteome</keyword>
<evidence type="ECO:0000313" key="2">
    <source>
        <dbReference type="Proteomes" id="UP001358586"/>
    </source>
</evidence>
<gene>
    <name evidence="1" type="ORF">PVK06_023654</name>
</gene>
<proteinExistence type="predicted"/>
<reference evidence="1 2" key="1">
    <citation type="submission" date="2023-03" db="EMBL/GenBank/DDBJ databases">
        <title>WGS of Gossypium arboreum.</title>
        <authorList>
            <person name="Yu D."/>
        </authorList>
    </citation>
    <scope>NUCLEOTIDE SEQUENCE [LARGE SCALE GENOMIC DNA]</scope>
    <source>
        <tissue evidence="1">Leaf</tissue>
    </source>
</reference>
<dbReference type="EMBL" id="JARKNE010000007">
    <property type="protein sequence ID" value="KAK5818710.1"/>
    <property type="molecule type" value="Genomic_DNA"/>
</dbReference>
<evidence type="ECO:0000313" key="1">
    <source>
        <dbReference type="EMBL" id="KAK5818710.1"/>
    </source>
</evidence>
<protein>
    <submittedName>
        <fullName evidence="1">Uncharacterized protein</fullName>
    </submittedName>
</protein>
<accession>A0ABR0PC13</accession>
<comment type="caution">
    <text evidence="1">The sequence shown here is derived from an EMBL/GenBank/DDBJ whole genome shotgun (WGS) entry which is preliminary data.</text>
</comment>
<dbReference type="Proteomes" id="UP001358586">
    <property type="component" value="Chromosome 7"/>
</dbReference>
<organism evidence="1 2">
    <name type="scientific">Gossypium arboreum</name>
    <name type="common">Tree cotton</name>
    <name type="synonym">Gossypium nanking</name>
    <dbReference type="NCBI Taxonomy" id="29729"/>
    <lineage>
        <taxon>Eukaryota</taxon>
        <taxon>Viridiplantae</taxon>
        <taxon>Streptophyta</taxon>
        <taxon>Embryophyta</taxon>
        <taxon>Tracheophyta</taxon>
        <taxon>Spermatophyta</taxon>
        <taxon>Magnoliopsida</taxon>
        <taxon>eudicotyledons</taxon>
        <taxon>Gunneridae</taxon>
        <taxon>Pentapetalae</taxon>
        <taxon>rosids</taxon>
        <taxon>malvids</taxon>
        <taxon>Malvales</taxon>
        <taxon>Malvaceae</taxon>
        <taxon>Malvoideae</taxon>
        <taxon>Gossypium</taxon>
    </lineage>
</organism>